<dbReference type="Gene3D" id="1.25.40.20">
    <property type="entry name" value="Ankyrin repeat-containing domain"/>
    <property type="match status" value="1"/>
</dbReference>
<reference evidence="13" key="1">
    <citation type="journal article" date="2015" name="Nat. Genet.">
        <title>The pineapple genome and the evolution of CAM photosynthesis.</title>
        <authorList>
            <person name="Ming R."/>
            <person name="VanBuren R."/>
            <person name="Wai C.M."/>
            <person name="Tang H."/>
            <person name="Schatz M.C."/>
            <person name="Bowers J.E."/>
            <person name="Lyons E."/>
            <person name="Wang M.L."/>
            <person name="Chen J."/>
            <person name="Biggers E."/>
            <person name="Zhang J."/>
            <person name="Huang L."/>
            <person name="Zhang L."/>
            <person name="Miao W."/>
            <person name="Zhang J."/>
            <person name="Ye Z."/>
            <person name="Miao C."/>
            <person name="Lin Z."/>
            <person name="Wang H."/>
            <person name="Zhou H."/>
            <person name="Yim W.C."/>
            <person name="Priest H.D."/>
            <person name="Zheng C."/>
            <person name="Woodhouse M."/>
            <person name="Edger P.P."/>
            <person name="Guyot R."/>
            <person name="Guo H.B."/>
            <person name="Guo H."/>
            <person name="Zheng G."/>
            <person name="Singh R."/>
            <person name="Sharma A."/>
            <person name="Min X."/>
            <person name="Zheng Y."/>
            <person name="Lee H."/>
            <person name="Gurtowski J."/>
            <person name="Sedlazeck F.J."/>
            <person name="Harkess A."/>
            <person name="McKain M.R."/>
            <person name="Liao Z."/>
            <person name="Fang J."/>
            <person name="Liu J."/>
            <person name="Zhang X."/>
            <person name="Zhang Q."/>
            <person name="Hu W."/>
            <person name="Qin Y."/>
            <person name="Wang K."/>
            <person name="Chen L.Y."/>
            <person name="Shirley N."/>
            <person name="Lin Y.R."/>
            <person name="Liu L.Y."/>
            <person name="Hernandez A.G."/>
            <person name="Wright C.L."/>
            <person name="Bulone V."/>
            <person name="Tuskan G.A."/>
            <person name="Heath K."/>
            <person name="Zee F."/>
            <person name="Moore P.H."/>
            <person name="Sunkar R."/>
            <person name="Leebens-Mack J.H."/>
            <person name="Mockler T."/>
            <person name="Bennetzen J.L."/>
            <person name="Freeling M."/>
            <person name="Sankoff D."/>
            <person name="Paterson A.H."/>
            <person name="Zhu X."/>
            <person name="Yang X."/>
            <person name="Smith J.A."/>
            <person name="Cushman J.C."/>
            <person name="Paull R.E."/>
            <person name="Yu Q."/>
        </authorList>
    </citation>
    <scope>NUCLEOTIDE SEQUENCE [LARGE SCALE GENOMIC DNA]</scope>
    <source>
        <strain evidence="13">cv. F153</strain>
    </source>
</reference>
<dbReference type="GeneID" id="109727947"/>
<dbReference type="InterPro" id="IPR044817">
    <property type="entry name" value="SBP-like"/>
</dbReference>
<keyword evidence="5" id="KW-0805">Transcription regulation</keyword>
<keyword evidence="11" id="KW-0812">Transmembrane</keyword>
<keyword evidence="11" id="KW-0472">Membrane</keyword>
<feature type="compositionally biased region" description="Low complexity" evidence="10">
    <location>
        <begin position="428"/>
        <end position="443"/>
    </location>
</feature>
<proteinExistence type="predicted"/>
<evidence type="ECO:0000256" key="1">
    <source>
        <dbReference type="ARBA" id="ARBA00004123"/>
    </source>
</evidence>
<evidence type="ECO:0000313" key="13">
    <source>
        <dbReference type="Proteomes" id="UP000515123"/>
    </source>
</evidence>
<dbReference type="GO" id="GO:0005634">
    <property type="term" value="C:nucleus"/>
    <property type="evidence" value="ECO:0007669"/>
    <property type="project" value="UniProtKB-SubCell"/>
</dbReference>
<keyword evidence="3 9" id="KW-0863">Zinc-finger</keyword>
<dbReference type="Pfam" id="PF03110">
    <property type="entry name" value="SBP"/>
    <property type="match status" value="1"/>
</dbReference>
<evidence type="ECO:0000256" key="8">
    <source>
        <dbReference type="ARBA" id="ARBA00023242"/>
    </source>
</evidence>
<feature type="compositionally biased region" description="Polar residues" evidence="10">
    <location>
        <begin position="415"/>
        <end position="427"/>
    </location>
</feature>
<dbReference type="PANTHER" id="PTHR31251">
    <property type="entry name" value="SQUAMOSA PROMOTER-BINDING-LIKE PROTEIN 4"/>
    <property type="match status" value="1"/>
</dbReference>
<evidence type="ECO:0000256" key="11">
    <source>
        <dbReference type="SAM" id="Phobius"/>
    </source>
</evidence>
<feature type="region of interest" description="Disordered" evidence="10">
    <location>
        <begin position="63"/>
        <end position="142"/>
    </location>
</feature>
<accession>A0A6P5H157</accession>
<dbReference type="RefSeq" id="XP_020113769.1">
    <property type="nucleotide sequence ID" value="XM_020258180.1"/>
</dbReference>
<dbReference type="FunFam" id="4.10.1100.10:FF:000001">
    <property type="entry name" value="Squamosa promoter-binding-like protein 14"/>
    <property type="match status" value="1"/>
</dbReference>
<evidence type="ECO:0000256" key="5">
    <source>
        <dbReference type="ARBA" id="ARBA00023015"/>
    </source>
</evidence>
<keyword evidence="13" id="KW-1185">Reference proteome</keyword>
<dbReference type="SUPFAM" id="SSF103612">
    <property type="entry name" value="SBT domain"/>
    <property type="match status" value="1"/>
</dbReference>
<keyword evidence="11" id="KW-1133">Transmembrane helix</keyword>
<sequence length="995" mass="109537">MEAQLGGGSNHFYGNGVLERNGIGKRNFEWDLNDWKWDGDLFLASPLNGGLTDRTNKQLITNAANGLPSNSSSSGSEETDLVIVRPGYAESEKRKRTVDLEEAEPSDGNGSLSLKLGGHEYPTVEANGEDKNGKKSKSAGCSTNRPVCQVEGCGTDLSTSKDYHRRHKVCEMHAKATTAVVGNAVQRFCQQCSRFHHLQEFDEGKRSCRRRLAGHNRRRRKTHPDAAVGGTTSDEKSSSSLLMSLLKILTNLHSDSAEPANNQDLVSHFLRNLANLAGLLDATKLAGLLQSSQSLQKLGNSAGTSSDVANALILNSASAPEASRKLVCSASAVACVSAAQDPCKLSGASVPCAIPTECTPARADTIRTEPTVHKARLKDFDLNSTYGDTQECGEAYEQSVNPAYIVNGSPTGPSWLLQDSRQLSPPQTSGTSYSTSEKSQSSSNGDGQCRTDRIVFKLFGKDPNDLPLVLRAQILDWLSNSPTDIESYIRPGCIILTVYLRLTNSALEELCNSLSSYLERLLNSSANDFWRSGWIYARIEDQIAFIHNGQILLEAPLPLAYHDHCEIACVSPIAVPHSSKVTFTVKGFNLARSATRILCSFEGKCLVEETTKQSVLEETDEDTQQEGPECLSFSCSLPESRGRGFIEVEDETLSNAFFPFIVADQELCSEICILESSIDVVDDCSEERSDTEIARKQALYFINELGWLLRKTNLRTKYQKMEVYPALFHLRRFQWLISFAMEHDWCAVIKQLLDILFSGTVDLDGKSPREIALSENLLHTAVRRNCKAMVKVLLKYTPPVKNSEDKFEKLLFRPDVVGPSNLTPLHIAAATSGVEDVLDALTDDPDMRGITAWKSARDNNGFTPEDYARVQGHESYLHLVRKKTDRELDKGHVVIGIPGNLCAKFANDPRPVNSSFEISKNKLASSAPAPYCNRCSMQMAHRSLGTRTLLYRPLILSMVGIAAVCVCVGLLFKSPPTVLYVFPSFRWELLTYGSM</sequence>
<evidence type="ECO:0000256" key="9">
    <source>
        <dbReference type="PROSITE-ProRule" id="PRU00470"/>
    </source>
</evidence>
<evidence type="ECO:0000313" key="14">
    <source>
        <dbReference type="RefSeq" id="XP_020113769.1"/>
    </source>
</evidence>
<feature type="compositionally biased region" description="Basic residues" evidence="10">
    <location>
        <begin position="212"/>
        <end position="222"/>
    </location>
</feature>
<evidence type="ECO:0000256" key="6">
    <source>
        <dbReference type="ARBA" id="ARBA00023125"/>
    </source>
</evidence>
<reference evidence="14 15" key="2">
    <citation type="submission" date="2025-04" db="UniProtKB">
        <authorList>
            <consortium name="RefSeq"/>
        </authorList>
    </citation>
    <scope>IDENTIFICATION</scope>
    <source>
        <tissue evidence="14 15">Leaf</tissue>
    </source>
</reference>
<name>A0A6P5H157_ANACO</name>
<keyword evidence="6" id="KW-0238">DNA-binding</keyword>
<dbReference type="Proteomes" id="UP000515123">
    <property type="component" value="Linkage group 23"/>
</dbReference>
<dbReference type="SUPFAM" id="SSF48403">
    <property type="entry name" value="Ankyrin repeat"/>
    <property type="match status" value="1"/>
</dbReference>
<dbReference type="InterPro" id="IPR036770">
    <property type="entry name" value="Ankyrin_rpt-contain_sf"/>
</dbReference>
<evidence type="ECO:0000259" key="12">
    <source>
        <dbReference type="PROSITE" id="PS51141"/>
    </source>
</evidence>
<dbReference type="GO" id="GO:0003677">
    <property type="term" value="F:DNA binding"/>
    <property type="evidence" value="ECO:0007669"/>
    <property type="project" value="UniProtKB-KW"/>
</dbReference>
<evidence type="ECO:0000256" key="7">
    <source>
        <dbReference type="ARBA" id="ARBA00023163"/>
    </source>
</evidence>
<feature type="transmembrane region" description="Helical" evidence="11">
    <location>
        <begin position="949"/>
        <end position="972"/>
    </location>
</feature>
<dbReference type="RefSeq" id="XP_020113770.1">
    <property type="nucleotide sequence ID" value="XM_020258181.1"/>
</dbReference>
<comment type="subcellular location">
    <subcellularLocation>
        <location evidence="1">Nucleus</location>
    </subcellularLocation>
</comment>
<dbReference type="Pfam" id="PF26102">
    <property type="entry name" value="Ig_SPL7"/>
    <property type="match status" value="1"/>
</dbReference>
<evidence type="ECO:0000256" key="4">
    <source>
        <dbReference type="ARBA" id="ARBA00022833"/>
    </source>
</evidence>
<feature type="domain" description="SBP-type" evidence="12">
    <location>
        <begin position="145"/>
        <end position="222"/>
    </location>
</feature>
<dbReference type="InterPro" id="IPR004333">
    <property type="entry name" value="SBP_dom"/>
</dbReference>
<evidence type="ECO:0000313" key="15">
    <source>
        <dbReference type="RefSeq" id="XP_020113770.1"/>
    </source>
</evidence>
<feature type="region of interest" description="Disordered" evidence="10">
    <location>
        <begin position="415"/>
        <end position="448"/>
    </location>
</feature>
<keyword evidence="4" id="KW-0862">Zinc</keyword>
<dbReference type="Gramene" id="Aco007331.1.mrna1">
    <property type="protein sequence ID" value="Aco007331.1.mrna1"/>
    <property type="gene ID" value="Aco007331.1.path1"/>
</dbReference>
<dbReference type="AlphaFoldDB" id="A0A6P5H157"/>
<evidence type="ECO:0000256" key="10">
    <source>
        <dbReference type="SAM" id="MobiDB-lite"/>
    </source>
</evidence>
<dbReference type="Gene3D" id="4.10.1100.10">
    <property type="entry name" value="Transcription factor, SBP-box domain"/>
    <property type="match status" value="1"/>
</dbReference>
<keyword evidence="7" id="KW-0804">Transcription</keyword>
<dbReference type="PROSITE" id="PS51141">
    <property type="entry name" value="ZF_SBP"/>
    <property type="match status" value="1"/>
</dbReference>
<evidence type="ECO:0000256" key="3">
    <source>
        <dbReference type="ARBA" id="ARBA00022771"/>
    </source>
</evidence>
<protein>
    <submittedName>
        <fullName evidence="14 15">Squamosa promoter-binding-like protein 6</fullName>
    </submittedName>
</protein>
<dbReference type="GO" id="GO:0008270">
    <property type="term" value="F:zinc ion binding"/>
    <property type="evidence" value="ECO:0007669"/>
    <property type="project" value="UniProtKB-KW"/>
</dbReference>
<organism evidence="14">
    <name type="scientific">Ananas comosus</name>
    <name type="common">Pineapple</name>
    <name type="synonym">Ananas ananas</name>
    <dbReference type="NCBI Taxonomy" id="4615"/>
    <lineage>
        <taxon>Eukaryota</taxon>
        <taxon>Viridiplantae</taxon>
        <taxon>Streptophyta</taxon>
        <taxon>Embryophyta</taxon>
        <taxon>Tracheophyta</taxon>
        <taxon>Spermatophyta</taxon>
        <taxon>Magnoliopsida</taxon>
        <taxon>Liliopsida</taxon>
        <taxon>Poales</taxon>
        <taxon>Bromeliaceae</taxon>
        <taxon>Bromelioideae</taxon>
        <taxon>Ananas</taxon>
    </lineage>
</organism>
<dbReference type="InterPro" id="IPR036893">
    <property type="entry name" value="SBP_sf"/>
</dbReference>
<dbReference type="OrthoDB" id="514967at2759"/>
<keyword evidence="2" id="KW-0479">Metal-binding</keyword>
<dbReference type="PANTHER" id="PTHR31251:SF86">
    <property type="entry name" value="SQUAMOSA PROMOTER-BINDING-LIKE PROTEIN 1"/>
    <property type="match status" value="1"/>
</dbReference>
<feature type="region of interest" description="Disordered" evidence="10">
    <location>
        <begin position="212"/>
        <end position="236"/>
    </location>
</feature>
<evidence type="ECO:0000256" key="2">
    <source>
        <dbReference type="ARBA" id="ARBA00022723"/>
    </source>
</evidence>
<feature type="compositionally biased region" description="Basic and acidic residues" evidence="10">
    <location>
        <begin position="90"/>
        <end position="99"/>
    </location>
</feature>
<gene>
    <name evidence="14 15" type="primary">LOC109727947</name>
</gene>
<keyword evidence="8" id="KW-0539">Nucleus</keyword>